<accession>A0ABR0JBX0</accession>
<comment type="caution">
    <text evidence="1">The sequence shown here is derived from an EMBL/GenBank/DDBJ whole genome shotgun (WGS) entry which is preliminary data.</text>
</comment>
<gene>
    <name evidence="1" type="ORF">LTR69_005296</name>
</gene>
<protein>
    <recommendedName>
        <fullName evidence="3">F-box domain-containing protein</fullName>
    </recommendedName>
</protein>
<name>A0ABR0JBX0_9EURO</name>
<dbReference type="Proteomes" id="UP001345691">
    <property type="component" value="Unassembled WGS sequence"/>
</dbReference>
<evidence type="ECO:0000313" key="2">
    <source>
        <dbReference type="Proteomes" id="UP001345691"/>
    </source>
</evidence>
<sequence>MATLPSVVLRTIATQLIDDLKDDPLREEAISTLCSLRLTCRELAEMGLIKAVLFSSINFHGTKNNMLKVERTDFRAIGPFIRQINFFPSPYFNDLSTRRFKTMLDVHYALLREPGLCWCCSIDSFQEYIEGQFVGRYPLSQDEISMRYQAYKECALDDQHSAIDGSLAKVWATMLQFSRHVDTIKLCPVSKALSQMPYRIAEIAPGACDCLDNVGFIDSLAGGSGDCLFTAVGDALASTFLPVRTFSIECELKNSLTADWRALHWETPILEQVETLIIGMVPFDIFGHQGPDREVKADRLFSKVLKKVHNTVQRIILIREGRISDFLPLPWDNFNFSCLRYLEAKSFMVDLSSFIGFIATCAALDMLSLEKCGMDGPDREWKDFFDSVRERPRALQLTLYENWPDTDDTWSFDSRLGINAGSRESMFGLVHLQKSLFLYLSGRAGWDTVLEDHFPQS</sequence>
<evidence type="ECO:0008006" key="3">
    <source>
        <dbReference type="Google" id="ProtNLM"/>
    </source>
</evidence>
<keyword evidence="2" id="KW-1185">Reference proteome</keyword>
<dbReference type="EMBL" id="JAVRRF010000010">
    <property type="protein sequence ID" value="KAK5060697.1"/>
    <property type="molecule type" value="Genomic_DNA"/>
</dbReference>
<reference evidence="1 2" key="1">
    <citation type="submission" date="2023-08" db="EMBL/GenBank/DDBJ databases">
        <title>Black Yeasts Isolated from many extreme environments.</title>
        <authorList>
            <person name="Coleine C."/>
            <person name="Stajich J.E."/>
            <person name="Selbmann L."/>
        </authorList>
    </citation>
    <scope>NUCLEOTIDE SEQUENCE [LARGE SCALE GENOMIC DNA]</scope>
    <source>
        <strain evidence="1 2">CCFEE 6328</strain>
    </source>
</reference>
<proteinExistence type="predicted"/>
<organism evidence="1 2">
    <name type="scientific">Exophiala sideris</name>
    <dbReference type="NCBI Taxonomy" id="1016849"/>
    <lineage>
        <taxon>Eukaryota</taxon>
        <taxon>Fungi</taxon>
        <taxon>Dikarya</taxon>
        <taxon>Ascomycota</taxon>
        <taxon>Pezizomycotina</taxon>
        <taxon>Eurotiomycetes</taxon>
        <taxon>Chaetothyriomycetidae</taxon>
        <taxon>Chaetothyriales</taxon>
        <taxon>Herpotrichiellaceae</taxon>
        <taxon>Exophiala</taxon>
    </lineage>
</organism>
<evidence type="ECO:0000313" key="1">
    <source>
        <dbReference type="EMBL" id="KAK5060697.1"/>
    </source>
</evidence>